<protein>
    <submittedName>
        <fullName evidence="10">Apical membrane antigen 1</fullName>
    </submittedName>
</protein>
<evidence type="ECO:0000256" key="2">
    <source>
        <dbReference type="ARBA" id="ARBA00007098"/>
    </source>
</evidence>
<dbReference type="SMART" id="SM00815">
    <property type="entry name" value="AMA-1"/>
    <property type="match status" value="1"/>
</dbReference>
<keyword evidence="6 9" id="KW-0472">Membrane</keyword>
<evidence type="ECO:0000256" key="8">
    <source>
        <dbReference type="SAM" id="MobiDB-lite"/>
    </source>
</evidence>
<keyword evidence="5 9" id="KW-1133">Transmembrane helix</keyword>
<comment type="subcellular location">
    <subcellularLocation>
        <location evidence="1">Membrane</location>
        <topology evidence="1">Single-pass type I membrane protein</topology>
    </subcellularLocation>
</comment>
<feature type="region of interest" description="Disordered" evidence="8">
    <location>
        <begin position="501"/>
        <end position="538"/>
    </location>
</feature>
<dbReference type="SMR" id="A0A8K1P7V1"/>
<accession>A0A8K1P7V1</accession>
<organism evidence="10">
    <name type="scientific">Eimeria stiedai</name>
    <dbReference type="NCBI Taxonomy" id="471275"/>
    <lineage>
        <taxon>Eukaryota</taxon>
        <taxon>Sar</taxon>
        <taxon>Alveolata</taxon>
        <taxon>Apicomplexa</taxon>
        <taxon>Conoidasida</taxon>
        <taxon>Coccidia</taxon>
        <taxon>Eucoccidiorida</taxon>
        <taxon>Eimeriorina</taxon>
        <taxon>Eimeriidae</taxon>
        <taxon>Eimeria</taxon>
    </lineage>
</organism>
<dbReference type="Gene3D" id="3.50.4.10">
    <property type="entry name" value="Hepatocyte Growth Factor"/>
    <property type="match status" value="2"/>
</dbReference>
<evidence type="ECO:0000256" key="6">
    <source>
        <dbReference type="ARBA" id="ARBA00023136"/>
    </source>
</evidence>
<proteinExistence type="evidence at transcript level"/>
<keyword evidence="4" id="KW-0732">Signal</keyword>
<dbReference type="GO" id="GO:0016020">
    <property type="term" value="C:membrane"/>
    <property type="evidence" value="ECO:0007669"/>
    <property type="project" value="UniProtKB-SubCell"/>
</dbReference>
<gene>
    <name evidence="10" type="primary">AMA1</name>
</gene>
<feature type="compositionally biased region" description="Acidic residues" evidence="8">
    <location>
        <begin position="526"/>
        <end position="536"/>
    </location>
</feature>
<sequence>MWKMRLVHDSSSMTFLALVSAGLYSLSAVDAVHNSRHGHSPSPLANSFAALKATTLASDSAPNPFLEEPYATYMARFNIPKVHGAGIFVDLAHEKDVDGKRYREAGGRCPVFGKFIELYQPQNNPLYKNNFLENVPTASQSKAAGRPLPGGFNNGMLLTDKTPYSPMSVAKLKTYPQLTAKTDLGKCAQMSYMTTAGKNSQYRYTFVYDSQKHLCYFLLITMQRMMGERYCSKNNVPPGLTWYCFEPKKSASENTHLVYGSSYVGEDPDAWETNCPNKAVAHAVFGVWENGQCVEHRNLPNAQIEKVNSKEECWELVFKNPGVASDHPVSESENVGTVGYYFPLPAENQPKSGGQGVNYASYYGGVKSECVLSSVIPTCLVPTSIGTAYTALGGLEEEPMPACAASFPESRSECDPQTCTATLTICQEGKLVTNQVECLPADARKCAGRGEEGGGPPIVLLSVVGGVLLVLLVGAAGAVYYRRTSTPAPLAEEERKEFIQDQAATRRRRQRQSDLVQQAEPSFWEEAADADPDTADDNTHVLVDQDF</sequence>
<evidence type="ECO:0000256" key="5">
    <source>
        <dbReference type="ARBA" id="ARBA00022989"/>
    </source>
</evidence>
<evidence type="ECO:0000256" key="9">
    <source>
        <dbReference type="SAM" id="Phobius"/>
    </source>
</evidence>
<evidence type="ECO:0000256" key="1">
    <source>
        <dbReference type="ARBA" id="ARBA00004479"/>
    </source>
</evidence>
<reference evidence="10" key="1">
    <citation type="submission" date="2021-08" db="EMBL/GenBank/DDBJ databases">
        <authorList>
            <person name="Xiao J."/>
            <person name="Zheng R."/>
            <person name="Bai X."/>
            <person name="Pu J."/>
            <person name="Chen H."/>
        </authorList>
    </citation>
    <scope>NUCLEOTIDE SEQUENCE</scope>
    <source>
        <strain evidence="10">Sichuan</strain>
    </source>
</reference>
<dbReference type="InterPro" id="IPR003298">
    <property type="entry name" value="Apmem_Ag1"/>
</dbReference>
<evidence type="ECO:0000256" key="3">
    <source>
        <dbReference type="ARBA" id="ARBA00022692"/>
    </source>
</evidence>
<evidence type="ECO:0000256" key="7">
    <source>
        <dbReference type="ARBA" id="ARBA00023180"/>
    </source>
</evidence>
<evidence type="ECO:0000313" key="10">
    <source>
        <dbReference type="EMBL" id="UDM59929.1"/>
    </source>
</evidence>
<evidence type="ECO:0000256" key="4">
    <source>
        <dbReference type="ARBA" id="ARBA00022729"/>
    </source>
</evidence>
<feature type="transmembrane region" description="Helical" evidence="9">
    <location>
        <begin position="458"/>
        <end position="481"/>
    </location>
</feature>
<comment type="similarity">
    <text evidence="2">Belongs to the apicomplexan parasites AMA1 family.</text>
</comment>
<dbReference type="PRINTS" id="PR01361">
    <property type="entry name" value="MEROZOITESA"/>
</dbReference>
<dbReference type="Pfam" id="PF02430">
    <property type="entry name" value="AMA-1"/>
    <property type="match status" value="1"/>
</dbReference>
<dbReference type="AlphaFoldDB" id="A0A8K1P7V1"/>
<dbReference type="EMBL" id="MZ934414">
    <property type="protein sequence ID" value="UDM59929.1"/>
    <property type="molecule type" value="mRNA"/>
</dbReference>
<keyword evidence="7" id="KW-0325">Glycoprotein</keyword>
<name>A0A8K1P7V1_9EIME</name>
<keyword evidence="3 9" id="KW-0812">Transmembrane</keyword>